<dbReference type="OrthoDB" id="250802at2759"/>
<dbReference type="Gene3D" id="1.20.5.2950">
    <property type="match status" value="1"/>
</dbReference>
<comment type="similarity">
    <text evidence="1 5">Belongs to the V-ATPase G subunit family.</text>
</comment>
<dbReference type="FunFam" id="1.20.5.2950:FF:000001">
    <property type="entry name" value="V-type proton ATPase subunit G"/>
    <property type="match status" value="1"/>
</dbReference>
<comment type="function">
    <text evidence="5">Subunit of the V1 complex of vacuolar(H+)-ATPase (V-ATPase), a multisubunit enzyme composed of a peripheral complex (V1) that hydrolyzes ATP and a membrane integral complex (V0) that translocates protons. V-ATPase is responsible for acidifying and maintaining the pH of intracellular compartments and in some cell types, is targeted to the plasma membrane, where it is responsible for acidifying the extracellular environment.</text>
</comment>
<dbReference type="InterPro" id="IPR005124">
    <property type="entry name" value="V-ATPase_G"/>
</dbReference>
<dbReference type="Pfam" id="PF03179">
    <property type="entry name" value="V-ATPase_G"/>
    <property type="match status" value="1"/>
</dbReference>
<organism evidence="7 8">
    <name type="scientific">Conidiobolus coronatus (strain ATCC 28846 / CBS 209.66 / NRRL 28638)</name>
    <name type="common">Delacroixia coronata</name>
    <dbReference type="NCBI Taxonomy" id="796925"/>
    <lineage>
        <taxon>Eukaryota</taxon>
        <taxon>Fungi</taxon>
        <taxon>Fungi incertae sedis</taxon>
        <taxon>Zoopagomycota</taxon>
        <taxon>Entomophthoromycotina</taxon>
        <taxon>Entomophthoromycetes</taxon>
        <taxon>Entomophthorales</taxon>
        <taxon>Ancylistaceae</taxon>
        <taxon>Conidiobolus</taxon>
    </lineage>
</organism>
<proteinExistence type="inferred from homology"/>
<dbReference type="GO" id="GO:0046961">
    <property type="term" value="F:proton-transporting ATPase activity, rotational mechanism"/>
    <property type="evidence" value="ECO:0007669"/>
    <property type="project" value="InterPro"/>
</dbReference>
<dbReference type="AlphaFoldDB" id="A0A137PDX8"/>
<evidence type="ECO:0000313" key="8">
    <source>
        <dbReference type="Proteomes" id="UP000070444"/>
    </source>
</evidence>
<dbReference type="STRING" id="796925.A0A137PDX8"/>
<keyword evidence="3 5" id="KW-0375">Hydrogen ion transport</keyword>
<evidence type="ECO:0000256" key="4">
    <source>
        <dbReference type="ARBA" id="ARBA00023065"/>
    </source>
</evidence>
<accession>A0A137PDX8</accession>
<dbReference type="GO" id="GO:0000221">
    <property type="term" value="C:vacuolar proton-transporting V-type ATPase, V1 domain"/>
    <property type="evidence" value="ECO:0007669"/>
    <property type="project" value="TreeGrafter"/>
</dbReference>
<keyword evidence="8" id="KW-1185">Reference proteome</keyword>
<dbReference type="OMA" id="ARKYRQD"/>
<keyword evidence="2 5" id="KW-0813">Transport</keyword>
<feature type="coiled-coil region" evidence="6">
    <location>
        <begin position="31"/>
        <end position="62"/>
    </location>
</feature>
<reference evidence="7 8" key="1">
    <citation type="journal article" date="2015" name="Genome Biol. Evol.">
        <title>Phylogenomic analyses indicate that early fungi evolved digesting cell walls of algal ancestors of land plants.</title>
        <authorList>
            <person name="Chang Y."/>
            <person name="Wang S."/>
            <person name="Sekimoto S."/>
            <person name="Aerts A.L."/>
            <person name="Choi C."/>
            <person name="Clum A."/>
            <person name="LaButti K.M."/>
            <person name="Lindquist E.A."/>
            <person name="Yee Ngan C."/>
            <person name="Ohm R.A."/>
            <person name="Salamov A.A."/>
            <person name="Grigoriev I.V."/>
            <person name="Spatafora J.W."/>
            <person name="Berbee M.L."/>
        </authorList>
    </citation>
    <scope>NUCLEOTIDE SEQUENCE [LARGE SCALE GENOMIC DNA]</scope>
    <source>
        <strain evidence="7 8">NRRL 28638</strain>
    </source>
</reference>
<dbReference type="GO" id="GO:0016887">
    <property type="term" value="F:ATP hydrolysis activity"/>
    <property type="evidence" value="ECO:0007669"/>
    <property type="project" value="TreeGrafter"/>
</dbReference>
<evidence type="ECO:0000256" key="1">
    <source>
        <dbReference type="ARBA" id="ARBA00010066"/>
    </source>
</evidence>
<evidence type="ECO:0000313" key="7">
    <source>
        <dbReference type="EMBL" id="KXN73141.1"/>
    </source>
</evidence>
<gene>
    <name evidence="7" type="ORF">CONCODRAFT_55735</name>
</gene>
<comment type="subunit">
    <text evidence="5">V-ATPase is a heteromultimeric enzyme made up of two complexes: the ATP-hydrolytic V1 complex and the proton translocation V0 complex.</text>
</comment>
<evidence type="ECO:0000256" key="3">
    <source>
        <dbReference type="ARBA" id="ARBA00022781"/>
    </source>
</evidence>
<dbReference type="EMBL" id="KQ964441">
    <property type="protein sequence ID" value="KXN73141.1"/>
    <property type="molecule type" value="Genomic_DNA"/>
</dbReference>
<evidence type="ECO:0000256" key="5">
    <source>
        <dbReference type="RuleBase" id="RU364019"/>
    </source>
</evidence>
<dbReference type="PANTHER" id="PTHR12713">
    <property type="entry name" value="VACUOLAR ATP SYNTHASE SUBUNIT G"/>
    <property type="match status" value="1"/>
</dbReference>
<sequence length="121" mass="13568">MSASNSPSINTLLQSEEDASKIVAKARQYRTQRLKDARSEAAKEIEDLRKKKQSEYEAYEKQNVGTSDEVSKAIQKDTQDKVAEIEQCFNSNKDQVVQSLIDAILNVKPTPHRNAKVNTSA</sequence>
<dbReference type="Proteomes" id="UP000070444">
    <property type="component" value="Unassembled WGS sequence"/>
</dbReference>
<keyword evidence="4 5" id="KW-0406">Ion transport</keyword>
<protein>
    <recommendedName>
        <fullName evidence="5">V-type proton ATPase subunit G</fullName>
    </recommendedName>
</protein>
<dbReference type="NCBIfam" id="TIGR01147">
    <property type="entry name" value="V_ATP_synt_G"/>
    <property type="match status" value="1"/>
</dbReference>
<dbReference type="PANTHER" id="PTHR12713:SF11">
    <property type="entry name" value="V-TYPE PROTON ATPASE SUBUNIT G"/>
    <property type="match status" value="1"/>
</dbReference>
<name>A0A137PDX8_CONC2</name>
<evidence type="ECO:0000256" key="6">
    <source>
        <dbReference type="SAM" id="Coils"/>
    </source>
</evidence>
<keyword evidence="6" id="KW-0175">Coiled coil</keyword>
<evidence type="ECO:0000256" key="2">
    <source>
        <dbReference type="ARBA" id="ARBA00022448"/>
    </source>
</evidence>